<feature type="domain" description="RecJ OB" evidence="8">
    <location>
        <begin position="443"/>
        <end position="548"/>
    </location>
</feature>
<comment type="caution">
    <text evidence="9">The sequence shown here is derived from an EMBL/GenBank/DDBJ whole genome shotgun (WGS) entry which is preliminary data.</text>
</comment>
<dbReference type="InterPro" id="IPR051673">
    <property type="entry name" value="SSDNA_exonuclease_RecJ"/>
</dbReference>
<reference evidence="9" key="1">
    <citation type="submission" date="2022-03" db="EMBL/GenBank/DDBJ databases">
        <title>Draft Genome Sequence of Firmicute Strain S0AB, a Heterotrophic Iron/Sulfur-Oxidizing Extreme Acidophile.</title>
        <authorList>
            <person name="Vergara E."/>
            <person name="Pakostova E."/>
            <person name="Johnson D.B."/>
            <person name="Holmes D.S."/>
        </authorList>
    </citation>
    <scope>NUCLEOTIDE SEQUENCE</scope>
    <source>
        <strain evidence="9">S0AB</strain>
    </source>
</reference>
<proteinExistence type="inferred from homology"/>
<dbReference type="Gene3D" id="3.10.310.30">
    <property type="match status" value="1"/>
</dbReference>
<dbReference type="InterPro" id="IPR041122">
    <property type="entry name" value="RecJ_OB"/>
</dbReference>
<dbReference type="NCBIfam" id="TIGR00644">
    <property type="entry name" value="recJ"/>
    <property type="match status" value="1"/>
</dbReference>
<dbReference type="GO" id="GO:0008409">
    <property type="term" value="F:5'-3' exonuclease activity"/>
    <property type="evidence" value="ECO:0007669"/>
    <property type="project" value="InterPro"/>
</dbReference>
<dbReference type="PANTHER" id="PTHR30255">
    <property type="entry name" value="SINGLE-STRANDED-DNA-SPECIFIC EXONUCLEASE RECJ"/>
    <property type="match status" value="1"/>
</dbReference>
<dbReference type="Pfam" id="PF17768">
    <property type="entry name" value="RecJ_OB"/>
    <property type="match status" value="1"/>
</dbReference>
<keyword evidence="3" id="KW-0540">Nuclease</keyword>
<dbReference type="RefSeq" id="WP_241716742.1">
    <property type="nucleotide sequence ID" value="NZ_JALBUF010000026.1"/>
</dbReference>
<accession>A0A9X1VCI2</accession>
<dbReference type="PANTHER" id="PTHR30255:SF2">
    <property type="entry name" value="SINGLE-STRANDED-DNA-SPECIFIC EXONUCLEASE RECJ"/>
    <property type="match status" value="1"/>
</dbReference>
<sequence>MKRWIGRQADIELAQHIAHTHQLHPLIARIVAARGYDVASTQAFLSPSRAQLHDPFLMHDMHKAVARIQDAIVRKETVMIFGDYDVDGVSSVTILVKALRKLGVDPLWRVPDRFCEGYGIRPQAVIDAKEQGVHLIITADNGIAALEAADLARTSGIDLIVTDHHHIGHQLPDAYALVHPALGDYPFSELCGAGVAFKLAQALLGVFPEELMELVALATIADQVPLIGENRIFVKEGLRQINRSPSVGIHALADVANSKQGVTSTHVAFQLAPRINAIGRLAHAKRAVELLLADDPIEAERLALEAHALNHKRQVIQEHIYMSALAQIEEHAWTDQTLVVAGESWHEGVIGIVAGKLTQNLYKPTLCLSIKDGVAKGSGRSVPGVDLYALLQAVQAKTSVFTAFGGHAAAAGFSLPADRINDLRSAWATVAQGIEWEPPHIDVDAPLHVHELTPQFIADLKRLEPFGQANSEPIFFLRDVHIGDVQTMGAKQQQLRARVKEGTGRSYSLVAFGEGERIAQWLERTQRHVLVHVEENRYRDMVQIQMRWVEAK</sequence>
<comment type="similarity">
    <text evidence="1">Belongs to the RecJ family.</text>
</comment>
<dbReference type="InterPro" id="IPR038763">
    <property type="entry name" value="DHH_sf"/>
</dbReference>
<dbReference type="Pfam" id="PF01368">
    <property type="entry name" value="DHH"/>
    <property type="match status" value="1"/>
</dbReference>
<feature type="domain" description="DHHA1" evidence="7">
    <location>
        <begin position="338"/>
        <end position="426"/>
    </location>
</feature>
<dbReference type="GO" id="GO:0003676">
    <property type="term" value="F:nucleic acid binding"/>
    <property type="evidence" value="ECO:0007669"/>
    <property type="project" value="InterPro"/>
</dbReference>
<dbReference type="Gene3D" id="3.90.1640.30">
    <property type="match status" value="1"/>
</dbReference>
<keyword evidence="10" id="KW-1185">Reference proteome</keyword>
<dbReference type="Pfam" id="PF02272">
    <property type="entry name" value="DHHA1"/>
    <property type="match status" value="1"/>
</dbReference>
<dbReference type="InterPro" id="IPR003156">
    <property type="entry name" value="DHHA1_dom"/>
</dbReference>
<dbReference type="EMBL" id="JALBUF010000026">
    <property type="protein sequence ID" value="MCI0184790.1"/>
    <property type="molecule type" value="Genomic_DNA"/>
</dbReference>
<evidence type="ECO:0000256" key="3">
    <source>
        <dbReference type="ARBA" id="ARBA00022722"/>
    </source>
</evidence>
<dbReference type="Proteomes" id="UP001139263">
    <property type="component" value="Unassembled WGS sequence"/>
</dbReference>
<evidence type="ECO:0000313" key="10">
    <source>
        <dbReference type="Proteomes" id="UP001139263"/>
    </source>
</evidence>
<evidence type="ECO:0000256" key="4">
    <source>
        <dbReference type="ARBA" id="ARBA00022801"/>
    </source>
</evidence>
<evidence type="ECO:0000259" key="6">
    <source>
        <dbReference type="Pfam" id="PF01368"/>
    </source>
</evidence>
<feature type="domain" description="DDH" evidence="6">
    <location>
        <begin position="78"/>
        <end position="219"/>
    </location>
</feature>
<evidence type="ECO:0000259" key="7">
    <source>
        <dbReference type="Pfam" id="PF02272"/>
    </source>
</evidence>
<dbReference type="InterPro" id="IPR004610">
    <property type="entry name" value="RecJ"/>
</dbReference>
<organism evidence="9 10">
    <name type="scientific">Sulfoacidibacillus ferrooxidans</name>
    <dbReference type="NCBI Taxonomy" id="2005001"/>
    <lineage>
        <taxon>Bacteria</taxon>
        <taxon>Bacillati</taxon>
        <taxon>Bacillota</taxon>
        <taxon>Bacilli</taxon>
        <taxon>Bacillales</taxon>
        <taxon>Alicyclobacillaceae</taxon>
        <taxon>Sulfoacidibacillus</taxon>
    </lineage>
</organism>
<protein>
    <recommendedName>
        <fullName evidence="2">Single-stranded-DNA-specific exonuclease RecJ</fullName>
    </recommendedName>
</protein>
<dbReference type="GO" id="GO:0006310">
    <property type="term" value="P:DNA recombination"/>
    <property type="evidence" value="ECO:0007669"/>
    <property type="project" value="InterPro"/>
</dbReference>
<keyword evidence="5 9" id="KW-0269">Exonuclease</keyword>
<keyword evidence="4 9" id="KW-0378">Hydrolase</keyword>
<dbReference type="InterPro" id="IPR001667">
    <property type="entry name" value="DDH_dom"/>
</dbReference>
<gene>
    <name evidence="9" type="primary">recJ_3</name>
    <name evidence="9" type="ORF">MM817_03087</name>
</gene>
<evidence type="ECO:0000256" key="2">
    <source>
        <dbReference type="ARBA" id="ARBA00019841"/>
    </source>
</evidence>
<dbReference type="GO" id="GO:0006281">
    <property type="term" value="P:DNA repair"/>
    <property type="evidence" value="ECO:0007669"/>
    <property type="project" value="InterPro"/>
</dbReference>
<evidence type="ECO:0000256" key="5">
    <source>
        <dbReference type="ARBA" id="ARBA00022839"/>
    </source>
</evidence>
<dbReference type="AlphaFoldDB" id="A0A9X1VCI2"/>
<evidence type="ECO:0000259" key="8">
    <source>
        <dbReference type="Pfam" id="PF17768"/>
    </source>
</evidence>
<evidence type="ECO:0000313" key="9">
    <source>
        <dbReference type="EMBL" id="MCI0184790.1"/>
    </source>
</evidence>
<evidence type="ECO:0000256" key="1">
    <source>
        <dbReference type="ARBA" id="ARBA00005915"/>
    </source>
</evidence>
<name>A0A9X1VCI2_9BACL</name>
<dbReference type="SUPFAM" id="SSF64182">
    <property type="entry name" value="DHH phosphoesterases"/>
    <property type="match status" value="1"/>
</dbReference>